<organism evidence="1 3">
    <name type="scientific">Gibberella zeae</name>
    <name type="common">Wheat head blight fungus</name>
    <name type="synonym">Fusarium graminearum</name>
    <dbReference type="NCBI Taxonomy" id="5518"/>
    <lineage>
        <taxon>Eukaryota</taxon>
        <taxon>Fungi</taxon>
        <taxon>Dikarya</taxon>
        <taxon>Ascomycota</taxon>
        <taxon>Pezizomycotina</taxon>
        <taxon>Sordariomycetes</taxon>
        <taxon>Hypocreomycetidae</taxon>
        <taxon>Hypocreales</taxon>
        <taxon>Nectriaceae</taxon>
        <taxon>Fusarium</taxon>
    </lineage>
</organism>
<dbReference type="Proteomes" id="UP000746612">
    <property type="component" value="Unassembled WGS sequence"/>
</dbReference>
<dbReference type="EMBL" id="CAJPIJ010000149">
    <property type="protein sequence ID" value="CAG1992035.1"/>
    <property type="molecule type" value="Genomic_DNA"/>
</dbReference>
<reference evidence="2" key="1">
    <citation type="submission" date="2019-04" db="EMBL/GenBank/DDBJ databases">
        <authorList>
            <person name="Melise S."/>
            <person name="Noan J."/>
            <person name="Okalmin O."/>
        </authorList>
    </citation>
    <scope>NUCLEOTIDE SEQUENCE</scope>
    <source>
        <strain evidence="2">FN9</strain>
    </source>
</reference>
<evidence type="ECO:0000313" key="1">
    <source>
        <dbReference type="EMBL" id="CAG1992035.1"/>
    </source>
</evidence>
<accession>A0A4U9F1U8</accession>
<name>A0A4U9F1U8_GIBZA</name>
<dbReference type="EMBL" id="CAAKMV010000149">
    <property type="protein sequence ID" value="VIO60912.1"/>
    <property type="molecule type" value="Genomic_DNA"/>
</dbReference>
<evidence type="ECO:0000313" key="3">
    <source>
        <dbReference type="Proteomes" id="UP000746612"/>
    </source>
</evidence>
<protein>
    <submittedName>
        <fullName evidence="1">Uncharacterized protein</fullName>
    </submittedName>
</protein>
<reference evidence="1" key="2">
    <citation type="submission" date="2021-03" db="EMBL/GenBank/DDBJ databases">
        <authorList>
            <person name="Alouane T."/>
            <person name="Langin T."/>
            <person name="Bonhomme L."/>
        </authorList>
    </citation>
    <scope>NUCLEOTIDE SEQUENCE</scope>
    <source>
        <strain evidence="1">MDC_Fg202</strain>
    </source>
</reference>
<sequence length="77" mass="8367">MPGKEWMPKKMTKSKALGLSSLVWGFGPGLIADELSNGRLAVYKEDPGECPMVLTRDQDGVLGKKLFTKPVRAFATA</sequence>
<proteinExistence type="predicted"/>
<dbReference type="AlphaFoldDB" id="A0A4U9F1U8"/>
<evidence type="ECO:0000313" key="2">
    <source>
        <dbReference type="EMBL" id="VIO60912.1"/>
    </source>
</evidence>
<gene>
    <name evidence="2" type="ORF">FUG_LOCUS421352</name>
    <name evidence="1" type="ORF">MDCFG202_LOCUS342144</name>
</gene>